<proteinExistence type="predicted"/>
<dbReference type="AlphaFoldDB" id="A0A1M6LZT5"/>
<evidence type="ECO:0000313" key="1">
    <source>
        <dbReference type="EMBL" id="SHJ76655.1"/>
    </source>
</evidence>
<dbReference type="EMBL" id="FRAC01000007">
    <property type="protein sequence ID" value="SHJ76655.1"/>
    <property type="molecule type" value="Genomic_DNA"/>
</dbReference>
<keyword evidence="2" id="KW-1185">Reference proteome</keyword>
<protein>
    <submittedName>
        <fullName evidence="1">Uncharacterized protein</fullName>
    </submittedName>
</protein>
<organism evidence="1 2">
    <name type="scientific">Anaerocolumna jejuensis DSM 15929</name>
    <dbReference type="NCBI Taxonomy" id="1121322"/>
    <lineage>
        <taxon>Bacteria</taxon>
        <taxon>Bacillati</taxon>
        <taxon>Bacillota</taxon>
        <taxon>Clostridia</taxon>
        <taxon>Lachnospirales</taxon>
        <taxon>Lachnospiraceae</taxon>
        <taxon>Anaerocolumna</taxon>
    </lineage>
</organism>
<evidence type="ECO:0000313" key="2">
    <source>
        <dbReference type="Proteomes" id="UP000184386"/>
    </source>
</evidence>
<gene>
    <name evidence="1" type="ORF">SAMN02745136_00778</name>
</gene>
<dbReference type="OrthoDB" id="2087346at2"/>
<dbReference type="STRING" id="1121322.SAMN02745136_00778"/>
<name>A0A1M6LZT5_9FIRM</name>
<dbReference type="Proteomes" id="UP000184386">
    <property type="component" value="Unassembled WGS sequence"/>
</dbReference>
<accession>A0A1M6LZT5</accession>
<reference evidence="1 2" key="1">
    <citation type="submission" date="2016-11" db="EMBL/GenBank/DDBJ databases">
        <authorList>
            <person name="Jaros S."/>
            <person name="Januszkiewicz K."/>
            <person name="Wedrychowicz H."/>
        </authorList>
    </citation>
    <scope>NUCLEOTIDE SEQUENCE [LARGE SCALE GENOMIC DNA]</scope>
    <source>
        <strain evidence="1 2">DSM 15929</strain>
    </source>
</reference>
<dbReference type="RefSeq" id="WP_073273156.1">
    <property type="nucleotide sequence ID" value="NZ_FRAC01000007.1"/>
</dbReference>
<sequence>MNRVEIKKCSTPYNYDESYIAIDGKSIVMYLEEWIRAGKCKQLESFNTMLGMYPAWGRELEWEAERTFISELLDSSTALNVPILVCEDDMDLSCIVILADIRKENNCVYWDRIGLLNHEKEDFTAEKKSGILLTDSYTLEDWNKYGSSIAMAEVDSEEWSRWISENWHEELLRRRRNYTMPYMQNKDNIIWIENVTWCFNEKEYQKCVDWYRK</sequence>